<keyword evidence="3" id="KW-1185">Reference proteome</keyword>
<gene>
    <name evidence="2" type="ORF">G6011_09409</name>
</gene>
<evidence type="ECO:0000256" key="1">
    <source>
        <dbReference type="SAM" id="MobiDB-lite"/>
    </source>
</evidence>
<sequence length="268" mass="30456">MGKAIITDVKDEPLSNARGERNPDPRLKATIPSEQHSAHSNYHIHEGFVFHDLEPSCAARALDRMQHNLKNPVELTLETNTTREMKPRLFLTPRRAQRADPLRSHLENWLHGLPGKLPPFDQTQLLDDLCFLLCSPLFLYAVSPRLCHAKSPWRSSGPKKPVGISIYALNMMIVRDDNGWATQLLYGGTPLIEGRQYIATGNSNFTQSFYWFCDEARFLSCEFHARDEATAEALSTVVDPEPAVVETRQTRARTAGQKQRRIVKLKIR</sequence>
<evidence type="ECO:0000313" key="2">
    <source>
        <dbReference type="EMBL" id="KAG9191321.1"/>
    </source>
</evidence>
<dbReference type="EMBL" id="JAANER010000004">
    <property type="protein sequence ID" value="KAG9191321.1"/>
    <property type="molecule type" value="Genomic_DNA"/>
</dbReference>
<reference evidence="2" key="1">
    <citation type="submission" date="2021-07" db="EMBL/GenBank/DDBJ databases">
        <title>Genome Resource of American Ginseng Black Spot Pathogen Alternaria panax.</title>
        <authorList>
            <person name="Qiu C."/>
            <person name="Wang W."/>
            <person name="Liu Z."/>
        </authorList>
    </citation>
    <scope>NUCLEOTIDE SEQUENCE</scope>
    <source>
        <strain evidence="2">BNCC115425</strain>
    </source>
</reference>
<name>A0AAD4IAX3_9PLEO</name>
<protein>
    <submittedName>
        <fullName evidence="2">Uncharacterized protein</fullName>
    </submittedName>
</protein>
<proteinExistence type="predicted"/>
<dbReference type="Proteomes" id="UP001199106">
    <property type="component" value="Unassembled WGS sequence"/>
</dbReference>
<dbReference type="AlphaFoldDB" id="A0AAD4IAX3"/>
<feature type="compositionally biased region" description="Basic and acidic residues" evidence="1">
    <location>
        <begin position="8"/>
        <end position="27"/>
    </location>
</feature>
<evidence type="ECO:0000313" key="3">
    <source>
        <dbReference type="Proteomes" id="UP001199106"/>
    </source>
</evidence>
<accession>A0AAD4IAX3</accession>
<comment type="caution">
    <text evidence="2">The sequence shown here is derived from an EMBL/GenBank/DDBJ whole genome shotgun (WGS) entry which is preliminary data.</text>
</comment>
<feature type="region of interest" description="Disordered" evidence="1">
    <location>
        <begin position="1"/>
        <end position="29"/>
    </location>
</feature>
<organism evidence="2 3">
    <name type="scientific">Alternaria panax</name>
    <dbReference type="NCBI Taxonomy" id="48097"/>
    <lineage>
        <taxon>Eukaryota</taxon>
        <taxon>Fungi</taxon>
        <taxon>Dikarya</taxon>
        <taxon>Ascomycota</taxon>
        <taxon>Pezizomycotina</taxon>
        <taxon>Dothideomycetes</taxon>
        <taxon>Pleosporomycetidae</taxon>
        <taxon>Pleosporales</taxon>
        <taxon>Pleosporineae</taxon>
        <taxon>Pleosporaceae</taxon>
        <taxon>Alternaria</taxon>
        <taxon>Alternaria sect. Panax</taxon>
    </lineage>
</organism>